<comment type="subcellular location">
    <subcellularLocation>
        <location evidence="1">Membrane</location>
        <topology evidence="1">Multi-pass membrane protein</topology>
    </subcellularLocation>
</comment>
<dbReference type="SUPFAM" id="SSF81653">
    <property type="entry name" value="Calcium ATPase, transduction domain A"/>
    <property type="match status" value="1"/>
</dbReference>
<keyword evidence="7 9" id="KW-1133">Transmembrane helix</keyword>
<dbReference type="GO" id="GO:0005524">
    <property type="term" value="F:ATP binding"/>
    <property type="evidence" value="ECO:0007669"/>
    <property type="project" value="UniProtKB-KW"/>
</dbReference>
<dbReference type="InterPro" id="IPR018303">
    <property type="entry name" value="ATPase_P-typ_P_site"/>
</dbReference>
<dbReference type="SFLD" id="SFLDG00002">
    <property type="entry name" value="C1.7:_P-type_atpase_like"/>
    <property type="match status" value="1"/>
</dbReference>
<feature type="transmembrane region" description="Helical" evidence="9">
    <location>
        <begin position="662"/>
        <end position="683"/>
    </location>
</feature>
<reference evidence="12" key="1">
    <citation type="submission" date="2008-03" db="EMBL/GenBank/DDBJ databases">
        <title>Complete sequence of chromosome of Beijerinckia indica subsp. indica ATCC 9039.</title>
        <authorList>
            <consortium name="US DOE Joint Genome Institute"/>
            <person name="Copeland A."/>
            <person name="Lucas S."/>
            <person name="Lapidus A."/>
            <person name="Glavina del Rio T."/>
            <person name="Dalin E."/>
            <person name="Tice H."/>
            <person name="Bruce D."/>
            <person name="Goodwin L."/>
            <person name="Pitluck S."/>
            <person name="LaButti K."/>
            <person name="Schmutz J."/>
            <person name="Larimer F."/>
            <person name="Land M."/>
            <person name="Hauser L."/>
            <person name="Kyrpides N."/>
            <person name="Mikhailova N."/>
            <person name="Dunfield P.F."/>
            <person name="Dedysh S.N."/>
            <person name="Liesack W."/>
            <person name="Saw J.H."/>
            <person name="Alam M."/>
            <person name="Chen Y."/>
            <person name="Murrell J.C."/>
            <person name="Richardson P."/>
        </authorList>
    </citation>
    <scope>NUCLEOTIDE SEQUENCE [LARGE SCALE GENOMIC DNA]</scope>
    <source>
        <strain evidence="12">ATCC 9039 / DSM 1715 / NCIMB 8712</strain>
    </source>
</reference>
<dbReference type="EMBL" id="CP001016">
    <property type="protein sequence ID" value="ACB95761.1"/>
    <property type="molecule type" value="Genomic_DNA"/>
</dbReference>
<dbReference type="eggNOG" id="COG0474">
    <property type="taxonomic scope" value="Bacteria"/>
</dbReference>
<feature type="transmembrane region" description="Helical" evidence="9">
    <location>
        <begin position="65"/>
        <end position="81"/>
    </location>
</feature>
<evidence type="ECO:0000313" key="12">
    <source>
        <dbReference type="Proteomes" id="UP000001695"/>
    </source>
</evidence>
<evidence type="ECO:0000256" key="2">
    <source>
        <dbReference type="ARBA" id="ARBA00005675"/>
    </source>
</evidence>
<keyword evidence="4" id="KW-0547">Nucleotide-binding</keyword>
<reference evidence="11 12" key="2">
    <citation type="journal article" date="2010" name="J. Bacteriol.">
        <title>Complete genome sequence of Beijerinckia indica subsp. indica.</title>
        <authorList>
            <person name="Tamas I."/>
            <person name="Dedysh S.N."/>
            <person name="Liesack W."/>
            <person name="Stott M.B."/>
            <person name="Alam M."/>
            <person name="Murrell J.C."/>
            <person name="Dunfield P.F."/>
        </authorList>
    </citation>
    <scope>NUCLEOTIDE SEQUENCE [LARGE SCALE GENOMIC DNA]</scope>
    <source>
        <strain evidence="12">ATCC 9039 / DSM 1715 / NCIMB 8712</strain>
    </source>
</reference>
<feature type="transmembrane region" description="Helical" evidence="9">
    <location>
        <begin position="636"/>
        <end position="656"/>
    </location>
</feature>
<keyword evidence="6" id="KW-1278">Translocase</keyword>
<dbReference type="InterPro" id="IPR023214">
    <property type="entry name" value="HAD_sf"/>
</dbReference>
<dbReference type="SMART" id="SM00831">
    <property type="entry name" value="Cation_ATPase_N"/>
    <property type="match status" value="1"/>
</dbReference>
<name>B2IG24_BEII9</name>
<dbReference type="InterPro" id="IPR023298">
    <property type="entry name" value="ATPase_P-typ_TM_dom_sf"/>
</dbReference>
<dbReference type="InterPro" id="IPR008250">
    <property type="entry name" value="ATPase_P-typ_transduc_dom_A_sf"/>
</dbReference>
<dbReference type="PRINTS" id="PR00120">
    <property type="entry name" value="HATPASE"/>
</dbReference>
<dbReference type="Pfam" id="PF00689">
    <property type="entry name" value="Cation_ATPase_C"/>
    <property type="match status" value="1"/>
</dbReference>
<proteinExistence type="inferred from homology"/>
<dbReference type="InterPro" id="IPR059000">
    <property type="entry name" value="ATPase_P-type_domA"/>
</dbReference>
<dbReference type="Pfam" id="PF00690">
    <property type="entry name" value="Cation_ATPase_N"/>
    <property type="match status" value="1"/>
</dbReference>
<evidence type="ECO:0000256" key="4">
    <source>
        <dbReference type="ARBA" id="ARBA00022741"/>
    </source>
</evidence>
<dbReference type="GO" id="GO:0016020">
    <property type="term" value="C:membrane"/>
    <property type="evidence" value="ECO:0007669"/>
    <property type="project" value="UniProtKB-SubCell"/>
</dbReference>
<evidence type="ECO:0000256" key="3">
    <source>
        <dbReference type="ARBA" id="ARBA00022692"/>
    </source>
</evidence>
<dbReference type="InterPro" id="IPR006068">
    <property type="entry name" value="ATPase_P-typ_cation-transptr_C"/>
</dbReference>
<dbReference type="InterPro" id="IPR023299">
    <property type="entry name" value="ATPase_P-typ_cyto_dom_N"/>
</dbReference>
<dbReference type="HOGENOM" id="CLU_002360_4_1_5"/>
<dbReference type="NCBIfam" id="TIGR01494">
    <property type="entry name" value="ATPase_P-type"/>
    <property type="match status" value="2"/>
</dbReference>
<keyword evidence="11" id="KW-0378">Hydrolase</keyword>
<dbReference type="Gene3D" id="3.40.50.1000">
    <property type="entry name" value="HAD superfamily/HAD-like"/>
    <property type="match status" value="2"/>
</dbReference>
<gene>
    <name evidence="11" type="ordered locus">Bind_2141</name>
</gene>
<feature type="transmembrane region" description="Helical" evidence="9">
    <location>
        <begin position="227"/>
        <end position="249"/>
    </location>
</feature>
<dbReference type="GO" id="GO:0015662">
    <property type="term" value="F:P-type ion transporter activity"/>
    <property type="evidence" value="ECO:0007669"/>
    <property type="project" value="UniProtKB-ARBA"/>
</dbReference>
<dbReference type="Pfam" id="PF00122">
    <property type="entry name" value="E1-E2_ATPase"/>
    <property type="match status" value="1"/>
</dbReference>
<dbReference type="PROSITE" id="PS00154">
    <property type="entry name" value="ATPASE_E1_E2"/>
    <property type="match status" value="1"/>
</dbReference>
<sequence length="839" mass="91019">MPDGLRGLTQNEVQARLKKEGYNELPRAGHRSLLRIIFEVAREPMFGLLLGAGFLYLLLGDHTEALLLLVFASISVIITVVQESRSEKVLEALRDLTSPRALVIRDGARQRIAGREVVRGDMIVLGEGDRVPADARLIEASDLQADESLLSGESAPVRKSVKEQATETRHPGGDDLPFVFSGSLIVRGQGLAEVLATGPRSEIGKIGQALQAIDSAQPHLAWETARLVRIFAIFSLICCLAIVILYGLWRGSWLQAFLAGIALGMSMLPEEFPLVLTVFTIMGAWRISRARVLTRRASAIETLGAASVLCSDKTGTLTENRMVIAALRAGDDTILNPKDEKGLPDAFRRLVNYGRLASAPNPYDPMETAFHTLAKQIGATTEGEKLLHSYGLRPDLLAVTQAWSIPGEMRSVIATKGAPEAIAALCRFDAMAMARLSRDINQMASEGMRVLGVAEARFEGQDWPETPYDFSFTFLGLVGLADPLRPSVPAAIHECQQAGIRVIMITGDYPATALAIARKAGLVTESVMTGENVTALNDDELSQRITSVSVFARVLPTQKLRIVRALKANGEVVAMTGDGVNDAPSLKAADIGIAMGGRGTDVAREAASLVLLDDDFGSIVKTVRLGRRIYDNMRKAMGYILAIHVPIAGLALLPLLTGLPLIFSPIHIAFLEMVIDPVCSVVFESEKEEADVMQRPPHAAASRLLSPSIVVWSLLQGVLTFAVIGTLYLMACRNGLPEGDIRALTFVTLVLANLGLVLVNRSFSSSLREALRWNNRALWIVSVVVAIVLGFALTWEPARTLFRFGPLHPDDLSLIFALVAGLVIVLEILKHFWRRTLLA</sequence>
<protein>
    <submittedName>
        <fullName evidence="11">ATPase, P-type (Transporting), HAD superfamily, subfamily IC</fullName>
        <ecNumber evidence="11">3.6.3.8</ecNumber>
    </submittedName>
</protein>
<evidence type="ECO:0000256" key="9">
    <source>
        <dbReference type="SAM" id="Phobius"/>
    </source>
</evidence>
<dbReference type="InterPro" id="IPR004014">
    <property type="entry name" value="ATPase_P-typ_cation-transptr_N"/>
</dbReference>
<dbReference type="Gene3D" id="3.40.1110.10">
    <property type="entry name" value="Calcium-transporting ATPase, cytoplasmic domain N"/>
    <property type="match status" value="2"/>
</dbReference>
<dbReference type="Proteomes" id="UP000001695">
    <property type="component" value="Chromosome"/>
</dbReference>
<evidence type="ECO:0000256" key="5">
    <source>
        <dbReference type="ARBA" id="ARBA00022840"/>
    </source>
</evidence>
<dbReference type="FunFam" id="3.40.50.1000:FF:000001">
    <property type="entry name" value="Phospholipid-transporting ATPase IC"/>
    <property type="match status" value="1"/>
</dbReference>
<feature type="transmembrane region" description="Helical" evidence="9">
    <location>
        <begin position="261"/>
        <end position="285"/>
    </location>
</feature>
<dbReference type="RefSeq" id="WP_012385117.1">
    <property type="nucleotide sequence ID" value="NC_010581.1"/>
</dbReference>
<feature type="transmembrane region" description="Helical" evidence="9">
    <location>
        <begin position="743"/>
        <end position="764"/>
    </location>
</feature>
<dbReference type="AlphaFoldDB" id="B2IG24"/>
<evidence type="ECO:0000256" key="8">
    <source>
        <dbReference type="ARBA" id="ARBA00023136"/>
    </source>
</evidence>
<feature type="transmembrane region" description="Helical" evidence="9">
    <location>
        <begin position="704"/>
        <end position="731"/>
    </location>
</feature>
<evidence type="ECO:0000313" key="11">
    <source>
        <dbReference type="EMBL" id="ACB95761.1"/>
    </source>
</evidence>
<dbReference type="SUPFAM" id="SSF56784">
    <property type="entry name" value="HAD-like"/>
    <property type="match status" value="1"/>
</dbReference>
<dbReference type="PRINTS" id="PR00119">
    <property type="entry name" value="CATATPASE"/>
</dbReference>
<evidence type="ECO:0000259" key="10">
    <source>
        <dbReference type="SMART" id="SM00831"/>
    </source>
</evidence>
<dbReference type="InterPro" id="IPR036412">
    <property type="entry name" value="HAD-like_sf"/>
</dbReference>
<keyword evidence="8 9" id="KW-0472">Membrane</keyword>
<comment type="similarity">
    <text evidence="2">Belongs to the cation transport ATPase (P-type) (TC 3.A.3) family. Type IIA subfamily.</text>
</comment>
<dbReference type="InterPro" id="IPR001757">
    <property type="entry name" value="P_typ_ATPase"/>
</dbReference>
<dbReference type="Gene3D" id="1.20.1110.10">
    <property type="entry name" value="Calcium-transporting ATPase, transmembrane domain"/>
    <property type="match status" value="2"/>
</dbReference>
<keyword evidence="12" id="KW-1185">Reference proteome</keyword>
<dbReference type="SFLD" id="SFLDF00027">
    <property type="entry name" value="p-type_atpase"/>
    <property type="match status" value="1"/>
</dbReference>
<dbReference type="EC" id="3.6.3.8" evidence="11"/>
<evidence type="ECO:0000256" key="6">
    <source>
        <dbReference type="ARBA" id="ARBA00022967"/>
    </source>
</evidence>
<dbReference type="InterPro" id="IPR044492">
    <property type="entry name" value="P_typ_ATPase_HD_dom"/>
</dbReference>
<keyword evidence="3 9" id="KW-0812">Transmembrane</keyword>
<dbReference type="PANTHER" id="PTHR42861">
    <property type="entry name" value="CALCIUM-TRANSPORTING ATPASE"/>
    <property type="match status" value="1"/>
</dbReference>
<organism evidence="11 12">
    <name type="scientific">Beijerinckia indica subsp. indica (strain ATCC 9039 / DSM 1715 / NCIMB 8712)</name>
    <dbReference type="NCBI Taxonomy" id="395963"/>
    <lineage>
        <taxon>Bacteria</taxon>
        <taxon>Pseudomonadati</taxon>
        <taxon>Pseudomonadota</taxon>
        <taxon>Alphaproteobacteria</taxon>
        <taxon>Hyphomicrobiales</taxon>
        <taxon>Beijerinckiaceae</taxon>
        <taxon>Beijerinckia</taxon>
    </lineage>
</organism>
<evidence type="ECO:0000256" key="7">
    <source>
        <dbReference type="ARBA" id="ARBA00022989"/>
    </source>
</evidence>
<dbReference type="Gene3D" id="2.70.150.10">
    <property type="entry name" value="Calcium-transporting ATPase, cytoplasmic transduction domain A"/>
    <property type="match status" value="1"/>
</dbReference>
<dbReference type="SFLD" id="SFLDS00003">
    <property type="entry name" value="Haloacid_Dehalogenase"/>
    <property type="match status" value="1"/>
</dbReference>
<accession>B2IG24</accession>
<feature type="transmembrane region" description="Helical" evidence="9">
    <location>
        <begin position="776"/>
        <end position="795"/>
    </location>
</feature>
<evidence type="ECO:0000256" key="1">
    <source>
        <dbReference type="ARBA" id="ARBA00004141"/>
    </source>
</evidence>
<feature type="domain" description="Cation-transporting P-type ATPase N-terminal" evidence="10">
    <location>
        <begin position="1"/>
        <end position="61"/>
    </location>
</feature>
<feature type="transmembrane region" description="Helical" evidence="9">
    <location>
        <begin position="815"/>
        <end position="833"/>
    </location>
</feature>
<dbReference type="FunFam" id="3.40.50.1000:FF:000028">
    <property type="entry name" value="Calcium-transporting P-type ATPase, putative"/>
    <property type="match status" value="1"/>
</dbReference>
<dbReference type="GO" id="GO:0016887">
    <property type="term" value="F:ATP hydrolysis activity"/>
    <property type="evidence" value="ECO:0007669"/>
    <property type="project" value="InterPro"/>
</dbReference>
<dbReference type="Pfam" id="PF00702">
    <property type="entry name" value="Hydrolase"/>
    <property type="match status" value="1"/>
</dbReference>
<dbReference type="KEGG" id="bid:Bind_2141"/>
<keyword evidence="5" id="KW-0067">ATP-binding</keyword>
<dbReference type="SUPFAM" id="SSF81665">
    <property type="entry name" value="Calcium ATPase, transmembrane domain M"/>
    <property type="match status" value="1"/>
</dbReference>
<dbReference type="STRING" id="395963.Bind_2141"/>